<dbReference type="SUPFAM" id="SSF57938">
    <property type="entry name" value="DnaJ/Hsp40 cysteine-rich domain"/>
    <property type="match status" value="1"/>
</dbReference>
<name>A0AAE3WJL7_BACPU</name>
<gene>
    <name evidence="1" type="ORF">FO508_09735</name>
</gene>
<dbReference type="EMBL" id="VKQA01000002">
    <property type="protein sequence ID" value="MDR4250624.1"/>
    <property type="molecule type" value="Genomic_DNA"/>
</dbReference>
<dbReference type="Proteomes" id="UP001182042">
    <property type="component" value="Unassembled WGS sequence"/>
</dbReference>
<sequence>MSVIISTDDLEHVCPNCNGTSHISIKNEEKICPKCDGKGVILTALGQTLLHFMKKHIRN</sequence>
<dbReference type="Gene3D" id="6.20.20.10">
    <property type="match status" value="1"/>
</dbReference>
<dbReference type="AlphaFoldDB" id="A0AAE3WJL7"/>
<evidence type="ECO:0000313" key="1">
    <source>
        <dbReference type="EMBL" id="MDR4250624.1"/>
    </source>
</evidence>
<proteinExistence type="predicted"/>
<dbReference type="InterPro" id="IPR031538">
    <property type="entry name" value="Anti-TRAP"/>
</dbReference>
<comment type="caution">
    <text evidence="1">The sequence shown here is derived from an EMBL/GenBank/DDBJ whole genome shotgun (WGS) entry which is preliminary data.</text>
</comment>
<accession>A0AAE3WJL7</accession>
<dbReference type="InterPro" id="IPR036410">
    <property type="entry name" value="HSP_DnaJ_Cys-rich_dom_sf"/>
</dbReference>
<reference evidence="1" key="1">
    <citation type="submission" date="2019-07" db="EMBL/GenBank/DDBJ databases">
        <title>Phylogenomic Reclassification of ATCC Bacillus Strains and Various Taxa within the Genus Bacillus.</title>
        <authorList>
            <person name="Riojas M.A."/>
            <person name="Frank A.M."/>
            <person name="Fenn S.L."/>
            <person name="King S."/>
            <person name="Brower S."/>
            <person name="Hazbon M.H."/>
        </authorList>
    </citation>
    <scope>NUCLEOTIDE SEQUENCE</scope>
    <source>
        <strain evidence="1">ATCC 27142</strain>
    </source>
</reference>
<dbReference type="Pfam" id="PF15777">
    <property type="entry name" value="Anti-TRAP"/>
    <property type="match status" value="1"/>
</dbReference>
<protein>
    <submittedName>
        <fullName evidence="1">Tryptophan RNA-binding attenuation protein</fullName>
    </submittedName>
</protein>
<dbReference type="RefSeq" id="WP_080869546.1">
    <property type="nucleotide sequence ID" value="NZ_CANLYP010000002.1"/>
</dbReference>
<evidence type="ECO:0000313" key="2">
    <source>
        <dbReference type="Proteomes" id="UP001182042"/>
    </source>
</evidence>
<organism evidence="1 2">
    <name type="scientific">Bacillus pumilus</name>
    <name type="common">Bacillus mesentericus</name>
    <dbReference type="NCBI Taxonomy" id="1408"/>
    <lineage>
        <taxon>Bacteria</taxon>
        <taxon>Bacillati</taxon>
        <taxon>Bacillota</taxon>
        <taxon>Bacilli</taxon>
        <taxon>Bacillales</taxon>
        <taxon>Bacillaceae</taxon>
        <taxon>Bacillus</taxon>
    </lineage>
</organism>